<evidence type="ECO:0000256" key="1">
    <source>
        <dbReference type="ARBA" id="ARBA00022527"/>
    </source>
</evidence>
<dbReference type="PANTHER" id="PTHR35526:SF3">
    <property type="entry name" value="ANTI-SIGMA-F FACTOR RSBW"/>
    <property type="match status" value="1"/>
</dbReference>
<keyword evidence="1" id="KW-0808">Transferase</keyword>
<comment type="caution">
    <text evidence="4">The sequence shown here is derived from an EMBL/GenBank/DDBJ whole genome shotgun (WGS) entry which is preliminary data.</text>
</comment>
<dbReference type="EMBL" id="JACMYC010000003">
    <property type="protein sequence ID" value="MBC2960089.1"/>
    <property type="molecule type" value="Genomic_DNA"/>
</dbReference>
<dbReference type="Gene3D" id="3.30.450.20">
    <property type="entry name" value="PAS domain"/>
    <property type="match status" value="1"/>
</dbReference>
<dbReference type="PANTHER" id="PTHR35526">
    <property type="entry name" value="ANTI-SIGMA-F FACTOR RSBW-RELATED"/>
    <property type="match status" value="1"/>
</dbReference>
<name>A0ABR6U6M5_9ACTN</name>
<dbReference type="Gene3D" id="3.30.565.10">
    <property type="entry name" value="Histidine kinase-like ATPase, C-terminal domain"/>
    <property type="match status" value="1"/>
</dbReference>
<dbReference type="InterPro" id="IPR003594">
    <property type="entry name" value="HATPase_dom"/>
</dbReference>
<feature type="domain" description="Histidine kinase/HSP90-like ATPase" evidence="3">
    <location>
        <begin position="34"/>
        <end position="137"/>
    </location>
</feature>
<evidence type="ECO:0000313" key="4">
    <source>
        <dbReference type="EMBL" id="MBC2960089.1"/>
    </source>
</evidence>
<keyword evidence="4" id="KW-0547">Nucleotide-binding</keyword>
<dbReference type="Pfam" id="PF00989">
    <property type="entry name" value="PAS"/>
    <property type="match status" value="1"/>
</dbReference>
<evidence type="ECO:0000259" key="2">
    <source>
        <dbReference type="Pfam" id="PF00989"/>
    </source>
</evidence>
<dbReference type="NCBIfam" id="TIGR00229">
    <property type="entry name" value="sensory_box"/>
    <property type="match status" value="1"/>
</dbReference>
<feature type="domain" description="PAS fold" evidence="2">
    <location>
        <begin position="338"/>
        <end position="443"/>
    </location>
</feature>
<dbReference type="Proteomes" id="UP000604001">
    <property type="component" value="Unassembled WGS sequence"/>
</dbReference>
<keyword evidence="1" id="KW-0418">Kinase</keyword>
<protein>
    <submittedName>
        <fullName evidence="4">ATP-binding protein</fullName>
    </submittedName>
</protein>
<keyword evidence="4" id="KW-0067">ATP-binding</keyword>
<dbReference type="Pfam" id="PF13581">
    <property type="entry name" value="HATPase_c_2"/>
    <property type="match status" value="1"/>
</dbReference>
<reference evidence="4 5" key="1">
    <citation type="submission" date="2020-08" db="EMBL/GenBank/DDBJ databases">
        <title>novel species in genus Nocardioides.</title>
        <authorList>
            <person name="Zhang G."/>
        </authorList>
    </citation>
    <scope>NUCLEOTIDE SEQUENCE [LARGE SCALE GENOMIC DNA]</scope>
    <source>
        <strain evidence="4 5">SC8A-24</strain>
    </source>
</reference>
<dbReference type="InterPro" id="IPR050267">
    <property type="entry name" value="Anti-sigma-factor_SerPK"/>
</dbReference>
<keyword evidence="1" id="KW-0723">Serine/threonine-protein kinase</keyword>
<dbReference type="SUPFAM" id="SSF55785">
    <property type="entry name" value="PYP-like sensor domain (PAS domain)"/>
    <property type="match status" value="1"/>
</dbReference>
<dbReference type="InterPro" id="IPR036890">
    <property type="entry name" value="HATPase_C_sf"/>
</dbReference>
<evidence type="ECO:0000313" key="5">
    <source>
        <dbReference type="Proteomes" id="UP000604001"/>
    </source>
</evidence>
<evidence type="ECO:0000259" key="3">
    <source>
        <dbReference type="Pfam" id="PF13581"/>
    </source>
</evidence>
<proteinExistence type="predicted"/>
<dbReference type="CDD" id="cd16936">
    <property type="entry name" value="HATPase_RsbW-like"/>
    <property type="match status" value="1"/>
</dbReference>
<organism evidence="4 5">
    <name type="scientific">Nocardioides deserti</name>
    <dbReference type="NCBI Taxonomy" id="1588644"/>
    <lineage>
        <taxon>Bacteria</taxon>
        <taxon>Bacillati</taxon>
        <taxon>Actinomycetota</taxon>
        <taxon>Actinomycetes</taxon>
        <taxon>Propionibacteriales</taxon>
        <taxon>Nocardioidaceae</taxon>
        <taxon>Nocardioides</taxon>
    </lineage>
</organism>
<sequence length="445" mass="47464">MSGADGLAPPARTKVDAPVALSSGVTLRGDVRGVGIARQMLIDLMARSSTQASASDAAVALSEIVTNALVHAGGEVTVRAWSAATGTRVEVMDNSTHLPARRRYSNTAGTGRGLTMVEGLTDRWGVVPHGTGKIVWFEIGQLSYTGDHSVGVEAPAATPGAGADAEASAVTLRHAPLLMHWAWQEHAAALLREYLLHVLTKDDTILDKHAEASAAMSLLGEQMPTPDLPEEVDALMAGALEPDVTADEVILRIPAEAVKQFATLDDLLRRAIRAARAGRFLGPPTQPEIEEMRSWLCSEVARQTSGDTTATPWLARTDVRATLADQAALTETYAGFAAVDEPLLATDEASIIVAVSEPALRLLRYGRAEDLLGRRVLVVVPARYHQAHIAGTTLNATNGRDVLLGIPLEVPMVRADGSEVPVHIEVRPERLDEGRRVFVARFRAA</sequence>
<dbReference type="InterPro" id="IPR013767">
    <property type="entry name" value="PAS_fold"/>
</dbReference>
<dbReference type="InterPro" id="IPR035965">
    <property type="entry name" value="PAS-like_dom_sf"/>
</dbReference>
<dbReference type="InterPro" id="IPR000014">
    <property type="entry name" value="PAS"/>
</dbReference>
<dbReference type="SUPFAM" id="SSF55874">
    <property type="entry name" value="ATPase domain of HSP90 chaperone/DNA topoisomerase II/histidine kinase"/>
    <property type="match status" value="1"/>
</dbReference>
<keyword evidence="5" id="KW-1185">Reference proteome</keyword>
<dbReference type="GO" id="GO:0005524">
    <property type="term" value="F:ATP binding"/>
    <property type="evidence" value="ECO:0007669"/>
    <property type="project" value="UniProtKB-KW"/>
</dbReference>
<accession>A0ABR6U6M5</accession>
<dbReference type="RefSeq" id="WP_186345341.1">
    <property type="nucleotide sequence ID" value="NZ_BMMR01000003.1"/>
</dbReference>
<gene>
    <name evidence="4" type="ORF">H7344_07245</name>
</gene>